<name>A0A4R4WZ98_9ACTN</name>
<comment type="caution">
    <text evidence="3">The sequence shown here is derived from an EMBL/GenBank/DDBJ whole genome shotgun (WGS) entry which is preliminary data.</text>
</comment>
<dbReference type="InterPro" id="IPR010916">
    <property type="entry name" value="TonB_box_CS"/>
</dbReference>
<dbReference type="Proteomes" id="UP000294543">
    <property type="component" value="Unassembled WGS sequence"/>
</dbReference>
<keyword evidence="4" id="KW-1185">Reference proteome</keyword>
<dbReference type="OrthoDB" id="4539419at2"/>
<dbReference type="EMBL" id="SMKP01000019">
    <property type="protein sequence ID" value="TDD23213.1"/>
    <property type="molecule type" value="Genomic_DNA"/>
</dbReference>
<feature type="region of interest" description="Disordered" evidence="1">
    <location>
        <begin position="24"/>
        <end position="44"/>
    </location>
</feature>
<dbReference type="PROSITE" id="PS00430">
    <property type="entry name" value="TONB_DEPENDENT_REC_1"/>
    <property type="match status" value="1"/>
</dbReference>
<feature type="signal peptide" evidence="2">
    <location>
        <begin position="1"/>
        <end position="20"/>
    </location>
</feature>
<evidence type="ECO:0000256" key="1">
    <source>
        <dbReference type="SAM" id="MobiDB-lite"/>
    </source>
</evidence>
<dbReference type="RefSeq" id="WP_132506790.1">
    <property type="nucleotide sequence ID" value="NZ_SMKP01000019.1"/>
</dbReference>
<evidence type="ECO:0000313" key="3">
    <source>
        <dbReference type="EMBL" id="TDD23213.1"/>
    </source>
</evidence>
<evidence type="ECO:0000256" key="2">
    <source>
        <dbReference type="SAM" id="SignalP"/>
    </source>
</evidence>
<protein>
    <submittedName>
        <fullName evidence="3">Uncharacterized protein</fullName>
    </submittedName>
</protein>
<gene>
    <name evidence="3" type="ORF">E1294_09210</name>
</gene>
<keyword evidence="2" id="KW-0732">Signal</keyword>
<dbReference type="AlphaFoldDB" id="A0A4R4WZ98"/>
<accession>A0A4R4WZ98</accession>
<proteinExistence type="predicted"/>
<sequence length="255" mass="27166">MKAKIVLAALTALVSFPALGAPASAAQAPADPAPGGPQRPYEADVEGTRNLDSLSVTATAGPGRGVTLAWDRRSRAATGQVPAGARRFVFLFDRSVRFNPDAFPTCDRALIEEKGATACPDGSQVGTGLAEYATGEPREVLAFNTRIGRSPGVLVVLPSTGVVLKQTLERVSRPYRKDYRWALDEILPPNDTPPQERAGTTRFRLSFGATREHHGRTVGFVETTAKPGSALTFGLWSEFVTGQVLVPVAKARLGR</sequence>
<organism evidence="3 4">
    <name type="scientific">Nonomuraea diastatica</name>
    <dbReference type="NCBI Taxonomy" id="1848329"/>
    <lineage>
        <taxon>Bacteria</taxon>
        <taxon>Bacillati</taxon>
        <taxon>Actinomycetota</taxon>
        <taxon>Actinomycetes</taxon>
        <taxon>Streptosporangiales</taxon>
        <taxon>Streptosporangiaceae</taxon>
        <taxon>Nonomuraea</taxon>
    </lineage>
</organism>
<feature type="chain" id="PRO_5038611941" evidence="2">
    <location>
        <begin position="21"/>
        <end position="255"/>
    </location>
</feature>
<reference evidence="3 4" key="1">
    <citation type="submission" date="2019-03" db="EMBL/GenBank/DDBJ databases">
        <title>Draft genome sequences of novel Actinobacteria.</title>
        <authorList>
            <person name="Sahin N."/>
            <person name="Ay H."/>
            <person name="Saygin H."/>
        </authorList>
    </citation>
    <scope>NUCLEOTIDE SEQUENCE [LARGE SCALE GENOMIC DNA]</scope>
    <source>
        <strain evidence="3 4">KC712</strain>
    </source>
</reference>
<evidence type="ECO:0000313" key="4">
    <source>
        <dbReference type="Proteomes" id="UP000294543"/>
    </source>
</evidence>